<dbReference type="PANTHER" id="PTHR11102">
    <property type="entry name" value="SEL-1-LIKE PROTEIN"/>
    <property type="match status" value="1"/>
</dbReference>
<dbReference type="eggNOG" id="COG0790">
    <property type="taxonomic scope" value="Bacteria"/>
</dbReference>
<dbReference type="OrthoDB" id="9816559at2"/>
<dbReference type="KEGG" id="mes:Meso_3183"/>
<sequence precursor="true">MRRLLAVLCALVIWSGPAPAWAQTTPGAPAASPAEQKGARPSAPGNSEGSREQPSAPALDPSRFGKVLDEAFGAYQRGHYLTALELARPRAEAGNAAAQTLIAEIHARGLGVPRNGKEAAKWYGRAAEQGNPEAQLQFGLMLLDGEFIERDFDKAYELMRRAAEAGKPLAQFNLAQMLIESGAKEADAVIWYERAAEAGLPDAQYAMAQILANGFAGKQEDEEKARQWLEKAARQNFETAQLDLGAWLIEGRGGTRNMEEGFRWLKRAAESGNAAAQNRLAKAYMAGLGTEPDSILAASWYMTARRAGLTDLDMEDFLAGLTDEQIKKATERSQELR</sequence>
<feature type="region of interest" description="Disordered" evidence="1">
    <location>
        <begin position="23"/>
        <end position="62"/>
    </location>
</feature>
<proteinExistence type="predicted"/>
<keyword evidence="2" id="KW-0732">Signal</keyword>
<evidence type="ECO:0000256" key="1">
    <source>
        <dbReference type="SAM" id="MobiDB-lite"/>
    </source>
</evidence>
<dbReference type="InterPro" id="IPR006597">
    <property type="entry name" value="Sel1-like"/>
</dbReference>
<protein>
    <submittedName>
        <fullName evidence="3">Sel1-like repeat</fullName>
    </submittedName>
</protein>
<name>Q11DH0_CHESB</name>
<feature type="signal peptide" evidence="2">
    <location>
        <begin position="1"/>
        <end position="22"/>
    </location>
</feature>
<dbReference type="HOGENOM" id="CLU_000288_36_1_5"/>
<dbReference type="Pfam" id="PF08238">
    <property type="entry name" value="Sel1"/>
    <property type="match status" value="6"/>
</dbReference>
<dbReference type="EMBL" id="CP000390">
    <property type="protein sequence ID" value="ABG64555.1"/>
    <property type="molecule type" value="Genomic_DNA"/>
</dbReference>
<dbReference type="InterPro" id="IPR050767">
    <property type="entry name" value="Sel1_AlgK"/>
</dbReference>
<dbReference type="InterPro" id="IPR011990">
    <property type="entry name" value="TPR-like_helical_dom_sf"/>
</dbReference>
<dbReference type="SMART" id="SM00671">
    <property type="entry name" value="SEL1"/>
    <property type="match status" value="6"/>
</dbReference>
<gene>
    <name evidence="3" type="ordered locus">Meso_3183</name>
</gene>
<dbReference type="STRING" id="266779.Meso_3183"/>
<reference evidence="3" key="1">
    <citation type="submission" date="2006-06" db="EMBL/GenBank/DDBJ databases">
        <title>Complete sequence of chromosome of Chelativorans sp. BNC1.</title>
        <authorList>
            <consortium name="US DOE Joint Genome Institute"/>
            <person name="Copeland A."/>
            <person name="Lucas S."/>
            <person name="Lapidus A."/>
            <person name="Barry K."/>
            <person name="Detter J.C."/>
            <person name="Glavina del Rio T."/>
            <person name="Hammon N."/>
            <person name="Israni S."/>
            <person name="Dalin E."/>
            <person name="Tice H."/>
            <person name="Pitluck S."/>
            <person name="Chertkov O."/>
            <person name="Brettin T."/>
            <person name="Bruce D."/>
            <person name="Han C."/>
            <person name="Tapia R."/>
            <person name="Gilna P."/>
            <person name="Schmutz J."/>
            <person name="Larimer F."/>
            <person name="Land M."/>
            <person name="Hauser L."/>
            <person name="Kyrpides N."/>
            <person name="Mikhailova N."/>
            <person name="Richardson P."/>
        </authorList>
    </citation>
    <scope>NUCLEOTIDE SEQUENCE</scope>
    <source>
        <strain evidence="3">BNC1</strain>
    </source>
</reference>
<accession>Q11DH0</accession>
<feature type="chain" id="PRO_5004180108" evidence="2">
    <location>
        <begin position="23"/>
        <end position="337"/>
    </location>
</feature>
<evidence type="ECO:0000256" key="2">
    <source>
        <dbReference type="SAM" id="SignalP"/>
    </source>
</evidence>
<dbReference type="SUPFAM" id="SSF81901">
    <property type="entry name" value="HCP-like"/>
    <property type="match status" value="1"/>
</dbReference>
<evidence type="ECO:0000313" key="3">
    <source>
        <dbReference type="EMBL" id="ABG64555.1"/>
    </source>
</evidence>
<organism evidence="3">
    <name type="scientific">Chelativorans sp. (strain BNC1)</name>
    <dbReference type="NCBI Taxonomy" id="266779"/>
    <lineage>
        <taxon>Bacteria</taxon>
        <taxon>Pseudomonadati</taxon>
        <taxon>Pseudomonadota</taxon>
        <taxon>Alphaproteobacteria</taxon>
        <taxon>Hyphomicrobiales</taxon>
        <taxon>Phyllobacteriaceae</taxon>
        <taxon>Chelativorans</taxon>
    </lineage>
</organism>
<dbReference type="PANTHER" id="PTHR11102:SF160">
    <property type="entry name" value="ERAD-ASSOCIATED E3 UBIQUITIN-PROTEIN LIGASE COMPONENT HRD3"/>
    <property type="match status" value="1"/>
</dbReference>
<dbReference type="AlphaFoldDB" id="Q11DH0"/>
<dbReference type="Gene3D" id="1.25.40.10">
    <property type="entry name" value="Tetratricopeptide repeat domain"/>
    <property type="match status" value="2"/>
</dbReference>